<dbReference type="RefSeq" id="WP_120257210.1">
    <property type="nucleotide sequence ID" value="NZ_RAPY01000001.1"/>
</dbReference>
<dbReference type="AlphaFoldDB" id="A0A420BFG2"/>
<dbReference type="EMBL" id="RAPY01000001">
    <property type="protein sequence ID" value="RKE55428.1"/>
    <property type="molecule type" value="Genomic_DNA"/>
</dbReference>
<sequence length="289" mass="32942">MLKYLSVFAFSTLLVFSCSDKYEQLDQDDKDKEPKEEAVKPLPLHLIADNRKAGIYDMVLFTLKDSTYKGPNESIAVSLMYSDLDSLIWEVGGSSQKFNLLRQHGGGYSFTTEWGHNFYLPGTYKIFLSGYKDNNRLVRDSMNVNISASADFLNVSWDQVKNLGQNTGYTSNGTLGYEFQILNRNNDHVLSSTLTITFDSTDFRKPNPDLADKEQAALSAYITQLYGKAAFEGDEAVLNQQFKQLFKSSIPKDKVLKIWKTKKSNIALLYRKREESDIFHYWVHAEPIG</sequence>
<dbReference type="Proteomes" id="UP000286246">
    <property type="component" value="Unassembled WGS sequence"/>
</dbReference>
<dbReference type="OrthoDB" id="702091at2"/>
<accession>A0A420BFG2</accession>
<evidence type="ECO:0000313" key="2">
    <source>
        <dbReference type="Proteomes" id="UP000286246"/>
    </source>
</evidence>
<reference evidence="1 2" key="1">
    <citation type="submission" date="2018-09" db="EMBL/GenBank/DDBJ databases">
        <title>Genomic Encyclopedia of Type Strains, Phase III (KMG-III): the genomes of soil and plant-associated and newly described type strains.</title>
        <authorList>
            <person name="Whitman W."/>
        </authorList>
    </citation>
    <scope>NUCLEOTIDE SEQUENCE [LARGE SCALE GENOMIC DNA]</scope>
    <source>
        <strain evidence="1 2">CECT 7938</strain>
    </source>
</reference>
<dbReference type="PROSITE" id="PS51257">
    <property type="entry name" value="PROKAR_LIPOPROTEIN"/>
    <property type="match status" value="1"/>
</dbReference>
<comment type="caution">
    <text evidence="1">The sequence shown here is derived from an EMBL/GenBank/DDBJ whole genome shotgun (WGS) entry which is preliminary data.</text>
</comment>
<organism evidence="1 2">
    <name type="scientific">Sphingobacterium detergens</name>
    <dbReference type="NCBI Taxonomy" id="1145106"/>
    <lineage>
        <taxon>Bacteria</taxon>
        <taxon>Pseudomonadati</taxon>
        <taxon>Bacteroidota</taxon>
        <taxon>Sphingobacteriia</taxon>
        <taxon>Sphingobacteriales</taxon>
        <taxon>Sphingobacteriaceae</taxon>
        <taxon>Sphingobacterium</taxon>
    </lineage>
</organism>
<name>A0A420BFG2_SPHD1</name>
<gene>
    <name evidence="1" type="ORF">DFQ12_0260</name>
</gene>
<protein>
    <submittedName>
        <fullName evidence="1">Uncharacterized protein</fullName>
    </submittedName>
</protein>
<proteinExistence type="predicted"/>
<evidence type="ECO:0000313" key="1">
    <source>
        <dbReference type="EMBL" id="RKE55428.1"/>
    </source>
</evidence>
<keyword evidence="2" id="KW-1185">Reference proteome</keyword>